<dbReference type="AlphaFoldDB" id="A0A075MSF1"/>
<dbReference type="KEGG" id="nev:NTE_00192"/>
<dbReference type="HOGENOM" id="CLU_159725_0_0_2"/>
<dbReference type="InterPro" id="IPR036388">
    <property type="entry name" value="WH-like_DNA-bd_sf"/>
</dbReference>
<name>A0A075MSF1_9ARCH</name>
<evidence type="ECO:0000313" key="2">
    <source>
        <dbReference type="EMBL" id="AIF82274.1"/>
    </source>
</evidence>
<dbReference type="EMBL" id="CP007174">
    <property type="protein sequence ID" value="AIF82274.1"/>
    <property type="molecule type" value="Genomic_DNA"/>
</dbReference>
<protein>
    <submittedName>
        <fullName evidence="2">Putative transcriptional regulator</fullName>
    </submittedName>
</protein>
<dbReference type="Pfam" id="PF14947">
    <property type="entry name" value="HTH_45"/>
    <property type="match status" value="1"/>
</dbReference>
<dbReference type="Gene3D" id="1.10.10.10">
    <property type="entry name" value="Winged helix-like DNA-binding domain superfamily/Winged helix DNA-binding domain"/>
    <property type="match status" value="1"/>
</dbReference>
<dbReference type="InterPro" id="IPR036390">
    <property type="entry name" value="WH_DNA-bd_sf"/>
</dbReference>
<gene>
    <name evidence="2" type="ORF">NTE_00192</name>
</gene>
<proteinExistence type="predicted"/>
<evidence type="ECO:0000259" key="1">
    <source>
        <dbReference type="Pfam" id="PF14947"/>
    </source>
</evidence>
<evidence type="ECO:0000313" key="3">
    <source>
        <dbReference type="Proteomes" id="UP000028194"/>
    </source>
</evidence>
<feature type="domain" description="ArnR1-like winged helix-turn-helix" evidence="1">
    <location>
        <begin position="9"/>
        <end position="72"/>
    </location>
</feature>
<dbReference type="GeneID" id="99755922"/>
<dbReference type="SUPFAM" id="SSF46785">
    <property type="entry name" value="Winged helix' DNA-binding domain"/>
    <property type="match status" value="1"/>
</dbReference>
<dbReference type="Proteomes" id="UP000028194">
    <property type="component" value="Chromosome"/>
</dbReference>
<accession>A0A075MSF1</accession>
<sequence>MDIIQKDSLAHAEGDGVLKTTIMYNCYVSIPQLRKYMPLLQEHGLIEYSEKTRLYRTTEKGSLYRKAYDAVADALKPNNKRSRH</sequence>
<dbReference type="InterPro" id="IPR038723">
    <property type="entry name" value="ArnR1-like_HTH"/>
</dbReference>
<dbReference type="eggNOG" id="arCOG01055">
    <property type="taxonomic scope" value="Archaea"/>
</dbReference>
<dbReference type="RefSeq" id="WP_226987294.1">
    <property type="nucleotide sequence ID" value="NZ_CP007174.1"/>
</dbReference>
<keyword evidence="3" id="KW-1185">Reference proteome</keyword>
<organism evidence="2 3">
    <name type="scientific">Candidatus Nitrososphaera evergladensis SR1</name>
    <dbReference type="NCBI Taxonomy" id="1459636"/>
    <lineage>
        <taxon>Archaea</taxon>
        <taxon>Nitrososphaerota</taxon>
        <taxon>Nitrososphaeria</taxon>
        <taxon>Nitrososphaerales</taxon>
        <taxon>Nitrososphaeraceae</taxon>
        <taxon>Nitrososphaera</taxon>
    </lineage>
</organism>
<reference evidence="2 3" key="1">
    <citation type="journal article" date="2014" name="PLoS ONE">
        <title>Genome Sequence of Candidatus Nitrososphaera evergladensis from Group I.1b Enriched from Everglades Soil Reveals Novel Genomic Features of the Ammonia-Oxidizing Archaea.</title>
        <authorList>
            <person name="Zhalnina K.V."/>
            <person name="Dias R."/>
            <person name="Leonard M.T."/>
            <person name="Dorr de Quadros P."/>
            <person name="Camargo F.A."/>
            <person name="Drew J.C."/>
            <person name="Farmerie W.G."/>
            <person name="Daroub S.H."/>
            <person name="Triplett E.W."/>
        </authorList>
    </citation>
    <scope>NUCLEOTIDE SEQUENCE [LARGE SCALE GENOMIC DNA]</scope>
    <source>
        <strain evidence="2 3">SR1</strain>
    </source>
</reference>